<feature type="compositionally biased region" description="Basic and acidic residues" evidence="2">
    <location>
        <begin position="388"/>
        <end position="403"/>
    </location>
</feature>
<feature type="compositionally biased region" description="Basic residues" evidence="2">
    <location>
        <begin position="296"/>
        <end position="378"/>
    </location>
</feature>
<feature type="compositionally biased region" description="Basic residues" evidence="2">
    <location>
        <begin position="404"/>
        <end position="470"/>
    </location>
</feature>
<dbReference type="Pfam" id="PF00076">
    <property type="entry name" value="RRM_1"/>
    <property type="match status" value="1"/>
</dbReference>
<sequence length="674" mass="77268">MAGAAVADCKLNTKVIQVTNVAPGAIKEQMKTLFSFLGRIEEVRMYPSDLECIKFINSESDSQVSARVCYVKFEDPSSVGVALHLTNTVFIDRALIVVPVMDGKIPDETTALQLAPSAIAGMIPGQPTWPSNVVSQMTGQGNGQVITTYDPRLTALGLAQYPPLPGTTDPSKIEEIRRTVYVFNIDSSVTAEQLLAFFSQVGEVKYVRMAGEENMPTRCAFVEFTDQRAVATVLTYNNTMLGGRPIKVSHANSSIVKPVNKNQETAQRELEEAMKKVKEAQSLILAAVEPEITDKKRSRSRSKSKSHRRHSRSRSKSKPKRRTRTRSRSRSRPRPSPKRHSRSRSRRRSVSRGRRSRSRKRSPRRSRSHSRPRHHRTRSSLLFPRSPVEVKTKMRNHNDEWHMQHFRTRHPRSRSRGRKSRSPHRKRSRSRTRRTPPKAYSARRSRTPPRPIKRRSRSRSRQKSPVKKKYISPSPPKLTRECSLPLKDDDKDSSPERKSSSHEKRSRSRTPSKKSRRSHSFLLSYFRNRPNRNPRRRSTSPPRNRRSRSRSGSRHKSSRSKKKKEPRERSRERSREKESKSKKKHKEHRSDKEEKSSMKTDSTRVTRDYDEEEKGYVSGEGKAEKVYTVANAPTVTEPTIIEGSPERESVVPSSIGDQLASDVNLQQMDMDMSD</sequence>
<accession>A0A7E6F2C0</accession>
<name>A0A7E6F2C0_9MOLL</name>
<dbReference type="AlphaFoldDB" id="A0A7E6F2C0"/>
<dbReference type="InterPro" id="IPR012677">
    <property type="entry name" value="Nucleotide-bd_a/b_plait_sf"/>
</dbReference>
<feature type="compositionally biased region" description="Basic and acidic residues" evidence="2">
    <location>
        <begin position="565"/>
        <end position="579"/>
    </location>
</feature>
<dbReference type="GO" id="GO:0003723">
    <property type="term" value="F:RNA binding"/>
    <property type="evidence" value="ECO:0007669"/>
    <property type="project" value="UniProtKB-UniRule"/>
</dbReference>
<evidence type="ECO:0000313" key="4">
    <source>
        <dbReference type="Proteomes" id="UP000515154"/>
    </source>
</evidence>
<dbReference type="InterPro" id="IPR000504">
    <property type="entry name" value="RRM_dom"/>
</dbReference>
<feature type="compositionally biased region" description="Basic and acidic residues" evidence="2">
    <location>
        <begin position="588"/>
        <end position="608"/>
    </location>
</feature>
<dbReference type="CDD" id="cd12260">
    <property type="entry name" value="RRM2_SREK1"/>
    <property type="match status" value="1"/>
</dbReference>
<dbReference type="Gene3D" id="3.30.70.330">
    <property type="match status" value="2"/>
</dbReference>
<dbReference type="SMART" id="SM00360">
    <property type="entry name" value="RRM"/>
    <property type="match status" value="2"/>
</dbReference>
<evidence type="ECO:0000256" key="1">
    <source>
        <dbReference type="PROSITE-ProRule" id="PRU00176"/>
    </source>
</evidence>
<feature type="compositionally biased region" description="Basic and acidic residues" evidence="2">
    <location>
        <begin position="486"/>
        <end position="503"/>
    </location>
</feature>
<evidence type="ECO:0000313" key="5">
    <source>
        <dbReference type="RefSeq" id="XP_036361435.1"/>
    </source>
</evidence>
<dbReference type="PROSITE" id="PS50102">
    <property type="entry name" value="RRM"/>
    <property type="match status" value="1"/>
</dbReference>
<proteinExistence type="predicted"/>
<keyword evidence="1" id="KW-0694">RNA-binding</keyword>
<gene>
    <name evidence="5" type="primary">LOC115215069</name>
</gene>
<dbReference type="CDD" id="cd12259">
    <property type="entry name" value="RRM_SRSF11_SREK1"/>
    <property type="match status" value="1"/>
</dbReference>
<organism evidence="4 5">
    <name type="scientific">Octopus sinensis</name>
    <name type="common">East Asian common octopus</name>
    <dbReference type="NCBI Taxonomy" id="2607531"/>
    <lineage>
        <taxon>Eukaryota</taxon>
        <taxon>Metazoa</taxon>
        <taxon>Spiralia</taxon>
        <taxon>Lophotrochozoa</taxon>
        <taxon>Mollusca</taxon>
        <taxon>Cephalopoda</taxon>
        <taxon>Coleoidea</taxon>
        <taxon>Octopodiformes</taxon>
        <taxon>Octopoda</taxon>
        <taxon>Incirrata</taxon>
        <taxon>Octopodidae</taxon>
        <taxon>Octopus</taxon>
    </lineage>
</organism>
<evidence type="ECO:0000259" key="3">
    <source>
        <dbReference type="PROSITE" id="PS50102"/>
    </source>
</evidence>
<dbReference type="RefSeq" id="XP_036361435.1">
    <property type="nucleotide sequence ID" value="XM_036505542.1"/>
</dbReference>
<feature type="compositionally biased region" description="Polar residues" evidence="2">
    <location>
        <begin position="651"/>
        <end position="667"/>
    </location>
</feature>
<feature type="compositionally biased region" description="Basic residues" evidence="2">
    <location>
        <begin position="529"/>
        <end position="564"/>
    </location>
</feature>
<feature type="region of interest" description="Disordered" evidence="2">
    <location>
        <begin position="288"/>
        <end position="674"/>
    </location>
</feature>
<dbReference type="InterPro" id="IPR034192">
    <property type="entry name" value="SREK1_RRM2"/>
</dbReference>
<dbReference type="InterPro" id="IPR035979">
    <property type="entry name" value="RBD_domain_sf"/>
</dbReference>
<dbReference type="SUPFAM" id="SSF54928">
    <property type="entry name" value="RNA-binding domain, RBD"/>
    <property type="match status" value="2"/>
</dbReference>
<protein>
    <submittedName>
        <fullName evidence="5">Serine/arginine-rich splicing factor 11 isoform X1</fullName>
    </submittedName>
</protein>
<reference evidence="5" key="1">
    <citation type="submission" date="2025-08" db="UniProtKB">
        <authorList>
            <consortium name="RefSeq"/>
        </authorList>
    </citation>
    <scope>IDENTIFICATION</scope>
</reference>
<dbReference type="PANTHER" id="PTHR32343:SF22">
    <property type="entry name" value="LD29830P"/>
    <property type="match status" value="1"/>
</dbReference>
<feature type="domain" description="RRM" evidence="3">
    <location>
        <begin position="178"/>
        <end position="253"/>
    </location>
</feature>
<dbReference type="Proteomes" id="UP000515154">
    <property type="component" value="Linkage group LG8"/>
</dbReference>
<keyword evidence="4" id="KW-1185">Reference proteome</keyword>
<evidence type="ECO:0000256" key="2">
    <source>
        <dbReference type="SAM" id="MobiDB-lite"/>
    </source>
</evidence>
<dbReference type="PANTHER" id="PTHR32343">
    <property type="entry name" value="SERINE/ARGININE-RICH SPLICING FACTOR"/>
    <property type="match status" value="1"/>
</dbReference>
<dbReference type="FunFam" id="3.30.70.330:FF:000084">
    <property type="entry name" value="Serine/arginine-rich splicing factor 11 isoform 1"/>
    <property type="match status" value="1"/>
</dbReference>
<feature type="compositionally biased region" description="Basic residues" evidence="2">
    <location>
        <begin position="504"/>
        <end position="519"/>
    </location>
</feature>